<reference evidence="2 3" key="1">
    <citation type="journal article" date="2015" name="Genome Announc.">
        <title>Expanding the biotechnology potential of lactobacilli through comparative genomics of 213 strains and associated genera.</title>
        <authorList>
            <person name="Sun Z."/>
            <person name="Harris H.M."/>
            <person name="McCann A."/>
            <person name="Guo C."/>
            <person name="Argimon S."/>
            <person name="Zhang W."/>
            <person name="Yang X."/>
            <person name="Jeffery I.B."/>
            <person name="Cooney J.C."/>
            <person name="Kagawa T.F."/>
            <person name="Liu W."/>
            <person name="Song Y."/>
            <person name="Salvetti E."/>
            <person name="Wrobel A."/>
            <person name="Rasinkangas P."/>
            <person name="Parkhill J."/>
            <person name="Rea M.C."/>
            <person name="O'Sullivan O."/>
            <person name="Ritari J."/>
            <person name="Douillard F.P."/>
            <person name="Paul Ross R."/>
            <person name="Yang R."/>
            <person name="Briner A.E."/>
            <person name="Felis G.E."/>
            <person name="de Vos W.M."/>
            <person name="Barrangou R."/>
            <person name="Klaenhammer T.R."/>
            <person name="Caufield P.W."/>
            <person name="Cui Y."/>
            <person name="Zhang H."/>
            <person name="O'Toole P.W."/>
        </authorList>
    </citation>
    <scope>NUCLEOTIDE SEQUENCE [LARGE SCALE GENOMIC DNA]</scope>
    <source>
        <strain evidence="2 3">DSM 15814</strain>
    </source>
</reference>
<gene>
    <name evidence="2" type="ORF">FD35_GL000373</name>
</gene>
<dbReference type="eggNOG" id="COG4485">
    <property type="taxonomic scope" value="Bacteria"/>
</dbReference>
<sequence length="879" mass="99555">MIKHFINKTWPLLLSFLVPSLFMLIYFASRGMAPFGRSSLLTVDMGQQYIDFFAFFRNTLLHHPGSFFYSFSKALGGETTSLWAYYLMSPFNLLLLPFSKGGLSTGVLIMTVAKYGCAGLSLGWVLNRLQIQSGWRLPMFGTIYALSGWTIANQLNLMWLDALIVLPLVVYGLECLIKQQHWLPYVSWLAVAFIVNYYMAYMISLFTILYFIFSVVWHWQSWHRLLINGLQYVGASVLAGGIAAFILLPTYFALQLSKASYTLTKFKWTWDYAPLKMLGKLYPGGFNFAQMPKGQPNLFVGAAVLILVVAFFIEGKFHWSVKLVAGLITIFFVLSVSFTPLNLLWHAGQFPIWYPYRFSFIVSFWLIWLAAITWRPERHLNWGSIGVTTLLLVATDTYVFIDSHHLNFITTGQIITGTAMMLIALICLSPLAHRFHWLLYLIPLLTLADMGTNAVLSLNKISYVPQNQFAIYTNILDQTSQATKNLNSGLYRVGTTFQRTKDDPMQGDYFSGSHFGSTLERKTTGFYDLTGNPDGDGFVTYANGTEFMDALLNMKYFWSVNDIPLVGHHSEYKYLPTLTRKPDLHDYSATKQLPQTTIYQNPNSLGMGFMAARQTLGVKQIIHDPMTNQNQLWNALLGQSSQTKLFTAANFNGVTFTNTNRLTNITGSTLTKIKPRKPAQMTLTFTPQTDDAYYLSLGANLQKDNVKMLLNGQPLAQYQTFRNTVLVNIANQQKDEPQKITFVLKKNALWLQNVTLYQLPQQAFQEGIKQLQQHPLKVTDWGQTHLSGHVIATYKQPVLMTSIPAQDGWQAFVDGHRVSTHTIADEFIALRLTPGPHHITLRYRTPHLGAGIFISLVSLVVLGASEWIKRRHNNAVLVK</sequence>
<dbReference type="AlphaFoldDB" id="A0A0R1RK70"/>
<feature type="transmembrane region" description="Helical" evidence="1">
    <location>
        <begin position="408"/>
        <end position="431"/>
    </location>
</feature>
<keyword evidence="1" id="KW-1133">Transmembrane helix</keyword>
<feature type="transmembrane region" description="Helical" evidence="1">
    <location>
        <begin position="105"/>
        <end position="126"/>
    </location>
</feature>
<dbReference type="InterPro" id="IPR018580">
    <property type="entry name" value="Uncharacterised_YfhO"/>
</dbReference>
<feature type="transmembrane region" description="Helical" evidence="1">
    <location>
        <begin position="298"/>
        <end position="317"/>
    </location>
</feature>
<dbReference type="PANTHER" id="PTHR38454">
    <property type="entry name" value="INTEGRAL MEMBRANE PROTEIN-RELATED"/>
    <property type="match status" value="1"/>
</dbReference>
<feature type="transmembrane region" description="Helical" evidence="1">
    <location>
        <begin position="323"/>
        <end position="344"/>
    </location>
</feature>
<proteinExistence type="predicted"/>
<dbReference type="Pfam" id="PF09586">
    <property type="entry name" value="YfhO"/>
    <property type="match status" value="1"/>
</dbReference>
<feature type="transmembrane region" description="Helical" evidence="1">
    <location>
        <begin position="356"/>
        <end position="374"/>
    </location>
</feature>
<dbReference type="PATRIC" id="fig|1114972.6.peg.374"/>
<accession>A0A0R1RK70</accession>
<feature type="transmembrane region" description="Helical" evidence="1">
    <location>
        <begin position="380"/>
        <end position="401"/>
    </location>
</feature>
<keyword evidence="1" id="KW-0812">Transmembrane</keyword>
<dbReference type="OrthoDB" id="9815466at2"/>
<feature type="transmembrane region" description="Helical" evidence="1">
    <location>
        <begin position="233"/>
        <end position="254"/>
    </location>
</feature>
<protein>
    <recommendedName>
        <fullName evidence="4">Integral membrane protein</fullName>
    </recommendedName>
</protein>
<dbReference type="STRING" id="1114972.FD35_GL000373"/>
<keyword evidence="1" id="KW-0472">Membrane</keyword>
<keyword evidence="3" id="KW-1185">Reference proteome</keyword>
<organism evidence="2 3">
    <name type="scientific">Furfurilactobacillus rossiae DSM 15814</name>
    <dbReference type="NCBI Taxonomy" id="1114972"/>
    <lineage>
        <taxon>Bacteria</taxon>
        <taxon>Bacillati</taxon>
        <taxon>Bacillota</taxon>
        <taxon>Bacilli</taxon>
        <taxon>Lactobacillales</taxon>
        <taxon>Lactobacillaceae</taxon>
        <taxon>Furfurilactobacillus</taxon>
    </lineage>
</organism>
<dbReference type="RefSeq" id="WP_017261739.1">
    <property type="nucleotide sequence ID" value="NZ_AUAW01000001.1"/>
</dbReference>
<evidence type="ECO:0008006" key="4">
    <source>
        <dbReference type="Google" id="ProtNLM"/>
    </source>
</evidence>
<feature type="transmembrane region" description="Helical" evidence="1">
    <location>
        <begin position="133"/>
        <end position="152"/>
    </location>
</feature>
<feature type="transmembrane region" description="Helical" evidence="1">
    <location>
        <begin position="848"/>
        <end position="868"/>
    </location>
</feature>
<dbReference type="Proteomes" id="UP000051999">
    <property type="component" value="Unassembled WGS sequence"/>
</dbReference>
<feature type="transmembrane region" description="Helical" evidence="1">
    <location>
        <begin position="12"/>
        <end position="29"/>
    </location>
</feature>
<feature type="transmembrane region" description="Helical" evidence="1">
    <location>
        <begin position="158"/>
        <end position="177"/>
    </location>
</feature>
<feature type="transmembrane region" description="Helical" evidence="1">
    <location>
        <begin position="189"/>
        <end position="213"/>
    </location>
</feature>
<name>A0A0R1RK70_9LACO</name>
<dbReference type="EMBL" id="AZFF01000001">
    <property type="protein sequence ID" value="KRL57359.1"/>
    <property type="molecule type" value="Genomic_DNA"/>
</dbReference>
<evidence type="ECO:0000256" key="1">
    <source>
        <dbReference type="SAM" id="Phobius"/>
    </source>
</evidence>
<evidence type="ECO:0000313" key="2">
    <source>
        <dbReference type="EMBL" id="KRL57359.1"/>
    </source>
</evidence>
<comment type="caution">
    <text evidence="2">The sequence shown here is derived from an EMBL/GenBank/DDBJ whole genome shotgun (WGS) entry which is preliminary data.</text>
</comment>
<dbReference type="PANTHER" id="PTHR38454:SF1">
    <property type="entry name" value="INTEGRAL MEMBRANE PROTEIN"/>
    <property type="match status" value="1"/>
</dbReference>
<evidence type="ECO:0000313" key="3">
    <source>
        <dbReference type="Proteomes" id="UP000051999"/>
    </source>
</evidence>